<dbReference type="OrthoDB" id="2753849at2759"/>
<gene>
    <name evidence="3" type="ORF">TRAPUB_9865</name>
</gene>
<keyword evidence="1" id="KW-1133">Transmembrane helix</keyword>
<dbReference type="InterPro" id="IPR045340">
    <property type="entry name" value="DUF6533"/>
</dbReference>
<feature type="domain" description="DUF6533" evidence="2">
    <location>
        <begin position="32"/>
        <end position="69"/>
    </location>
</feature>
<dbReference type="Proteomes" id="UP000184267">
    <property type="component" value="Unassembled WGS sequence"/>
</dbReference>
<proteinExistence type="predicted"/>
<dbReference type="Pfam" id="PF20151">
    <property type="entry name" value="DUF6533"/>
    <property type="match status" value="1"/>
</dbReference>
<evidence type="ECO:0000313" key="3">
    <source>
        <dbReference type="EMBL" id="OJT13584.1"/>
    </source>
</evidence>
<evidence type="ECO:0000259" key="2">
    <source>
        <dbReference type="Pfam" id="PF20151"/>
    </source>
</evidence>
<feature type="transmembrane region" description="Helical" evidence="1">
    <location>
        <begin position="66"/>
        <end position="83"/>
    </location>
</feature>
<sequence length="257" mass="29092">MASSLTITEAEKIIANYAFFFLDDCANWAESAVVFYEYVISFDDEVRLVWRRKITGASVIFFLNRYLLVLQSVITVASYWPVSNPQRVGPIRRRAHRAHDRCRVLGWLDLLFNVFPYFVWNVFSMLRVYALSGRDWRLASLVCLLMAGSVVANVYNLPTQRPDNMPPPYNCEVDNALTVAQHTIVELTCAAVVLLSRCTLIAGDATVLGVTWWKTWSIKKAADAARISTSLVDLLLRDGTLGTVIHPDVHTDPKRYS</sequence>
<keyword evidence="4" id="KW-1185">Reference proteome</keyword>
<reference evidence="3 4" key="1">
    <citation type="submission" date="2016-10" db="EMBL/GenBank/DDBJ databases">
        <title>Genome sequence of the basidiomycete white-rot fungus Trametes pubescens.</title>
        <authorList>
            <person name="Makela M.R."/>
            <person name="Granchi Z."/>
            <person name="Peng M."/>
            <person name="De Vries R.P."/>
            <person name="Grigoriev I."/>
            <person name="Riley R."/>
            <person name="Hilden K."/>
        </authorList>
    </citation>
    <scope>NUCLEOTIDE SEQUENCE [LARGE SCALE GENOMIC DNA]</scope>
    <source>
        <strain evidence="3 4">FBCC735</strain>
    </source>
</reference>
<comment type="caution">
    <text evidence="3">The sequence shown here is derived from an EMBL/GenBank/DDBJ whole genome shotgun (WGS) entry which is preliminary data.</text>
</comment>
<keyword evidence="1" id="KW-0472">Membrane</keyword>
<dbReference type="STRING" id="154538.A0A1M2W157"/>
<evidence type="ECO:0000256" key="1">
    <source>
        <dbReference type="SAM" id="Phobius"/>
    </source>
</evidence>
<accession>A0A1M2W157</accession>
<dbReference type="EMBL" id="MNAD01000384">
    <property type="protein sequence ID" value="OJT13584.1"/>
    <property type="molecule type" value="Genomic_DNA"/>
</dbReference>
<protein>
    <recommendedName>
        <fullName evidence="2">DUF6533 domain-containing protein</fullName>
    </recommendedName>
</protein>
<feature type="transmembrane region" description="Helical" evidence="1">
    <location>
        <begin position="104"/>
        <end position="130"/>
    </location>
</feature>
<name>A0A1M2W157_TRAPU</name>
<evidence type="ECO:0000313" key="4">
    <source>
        <dbReference type="Proteomes" id="UP000184267"/>
    </source>
</evidence>
<feature type="transmembrane region" description="Helical" evidence="1">
    <location>
        <begin position="136"/>
        <end position="155"/>
    </location>
</feature>
<organism evidence="3 4">
    <name type="scientific">Trametes pubescens</name>
    <name type="common">White-rot fungus</name>
    <dbReference type="NCBI Taxonomy" id="154538"/>
    <lineage>
        <taxon>Eukaryota</taxon>
        <taxon>Fungi</taxon>
        <taxon>Dikarya</taxon>
        <taxon>Basidiomycota</taxon>
        <taxon>Agaricomycotina</taxon>
        <taxon>Agaricomycetes</taxon>
        <taxon>Polyporales</taxon>
        <taxon>Polyporaceae</taxon>
        <taxon>Trametes</taxon>
    </lineage>
</organism>
<dbReference type="OMA" id="TWWKTWS"/>
<dbReference type="AlphaFoldDB" id="A0A1M2W157"/>
<keyword evidence="1" id="KW-0812">Transmembrane</keyword>